<keyword evidence="2" id="KW-0732">Signal</keyword>
<feature type="signal peptide" evidence="2">
    <location>
        <begin position="1"/>
        <end position="18"/>
    </location>
</feature>
<dbReference type="GO" id="GO:0030163">
    <property type="term" value="P:protein catabolic process"/>
    <property type="evidence" value="ECO:0007669"/>
    <property type="project" value="InterPro"/>
</dbReference>
<sequence length="157" mass="16833">MRGTIWTALVLLLSGVDALRVGVAPLCGAQRAAAATMQLAPAPAKTKTRQVTDGGGSGKGGSGPAAIVAKPKLMKNTEEVPMHKVILLGDEDYEEEPVCEALVRVIPDLKGEAKEKYLEAQKTGKSLLIVVPFETGEFYQEQLAREDPMIFAELEQE</sequence>
<dbReference type="KEGG" id="ehx:EMIHUDRAFT_245546"/>
<dbReference type="PaxDb" id="2903-EOD15408"/>
<keyword evidence="5" id="KW-1185">Reference proteome</keyword>
<feature type="region of interest" description="Disordered" evidence="1">
    <location>
        <begin position="41"/>
        <end position="64"/>
    </location>
</feature>
<evidence type="ECO:0000313" key="4">
    <source>
        <dbReference type="EnsemblProtists" id="EOD15829"/>
    </source>
</evidence>
<proteinExistence type="predicted"/>
<dbReference type="EnsemblProtists" id="EOD15408">
    <property type="protein sequence ID" value="EOD15408"/>
    <property type="gene ID" value="EMIHUDRAFT_103368"/>
</dbReference>
<dbReference type="InterPro" id="IPR014719">
    <property type="entry name" value="Ribosomal_bL12_C/ClpS-like"/>
</dbReference>
<dbReference type="OMA" id="AFARSVW"/>
<dbReference type="RefSeq" id="XP_005767837.1">
    <property type="nucleotide sequence ID" value="XM_005767780.1"/>
</dbReference>
<feature type="domain" description="Adaptor protein ClpS core" evidence="3">
    <location>
        <begin position="79"/>
        <end position="145"/>
    </location>
</feature>
<accession>A0A0D3IX44</accession>
<dbReference type="Gene3D" id="3.30.1390.10">
    <property type="match status" value="1"/>
</dbReference>
<reference evidence="5" key="1">
    <citation type="journal article" date="2013" name="Nature">
        <title>Pan genome of the phytoplankton Emiliania underpins its global distribution.</title>
        <authorList>
            <person name="Read B.A."/>
            <person name="Kegel J."/>
            <person name="Klute M.J."/>
            <person name="Kuo A."/>
            <person name="Lefebvre S.C."/>
            <person name="Maumus F."/>
            <person name="Mayer C."/>
            <person name="Miller J."/>
            <person name="Monier A."/>
            <person name="Salamov A."/>
            <person name="Young J."/>
            <person name="Aguilar M."/>
            <person name="Claverie J.M."/>
            <person name="Frickenhaus S."/>
            <person name="Gonzalez K."/>
            <person name="Herman E.K."/>
            <person name="Lin Y.C."/>
            <person name="Napier J."/>
            <person name="Ogata H."/>
            <person name="Sarno A.F."/>
            <person name="Shmutz J."/>
            <person name="Schroeder D."/>
            <person name="de Vargas C."/>
            <person name="Verret F."/>
            <person name="von Dassow P."/>
            <person name="Valentin K."/>
            <person name="Van de Peer Y."/>
            <person name="Wheeler G."/>
            <person name="Dacks J.B."/>
            <person name="Delwiche C.F."/>
            <person name="Dyhrman S.T."/>
            <person name="Glockner G."/>
            <person name="John U."/>
            <person name="Richards T."/>
            <person name="Worden A.Z."/>
            <person name="Zhang X."/>
            <person name="Grigoriev I.V."/>
            <person name="Allen A.E."/>
            <person name="Bidle K."/>
            <person name="Borodovsky M."/>
            <person name="Bowler C."/>
            <person name="Brownlee C."/>
            <person name="Cock J.M."/>
            <person name="Elias M."/>
            <person name="Gladyshev V.N."/>
            <person name="Groth M."/>
            <person name="Guda C."/>
            <person name="Hadaegh A."/>
            <person name="Iglesias-Rodriguez M.D."/>
            <person name="Jenkins J."/>
            <person name="Jones B.M."/>
            <person name="Lawson T."/>
            <person name="Leese F."/>
            <person name="Lindquist E."/>
            <person name="Lobanov A."/>
            <person name="Lomsadze A."/>
            <person name="Malik S.B."/>
            <person name="Marsh M.E."/>
            <person name="Mackinder L."/>
            <person name="Mock T."/>
            <person name="Mueller-Roeber B."/>
            <person name="Pagarete A."/>
            <person name="Parker M."/>
            <person name="Probert I."/>
            <person name="Quesneville H."/>
            <person name="Raines C."/>
            <person name="Rensing S.A."/>
            <person name="Riano-Pachon D.M."/>
            <person name="Richier S."/>
            <person name="Rokitta S."/>
            <person name="Shiraiwa Y."/>
            <person name="Soanes D.M."/>
            <person name="van der Giezen M."/>
            <person name="Wahlund T.M."/>
            <person name="Williams B."/>
            <person name="Wilson W."/>
            <person name="Wolfe G."/>
            <person name="Wurch L.L."/>
        </authorList>
    </citation>
    <scope>NUCLEOTIDE SEQUENCE</scope>
</reference>
<dbReference type="KEGG" id="ehx:EMIHUDRAFT_103368"/>
<evidence type="ECO:0000259" key="3">
    <source>
        <dbReference type="Pfam" id="PF02617"/>
    </source>
</evidence>
<feature type="chain" id="PRO_5044053529" description="Adaptor protein ClpS core domain-containing protein" evidence="2">
    <location>
        <begin position="19"/>
        <end position="157"/>
    </location>
</feature>
<dbReference type="AlphaFoldDB" id="A0A0D3IX44"/>
<evidence type="ECO:0000256" key="1">
    <source>
        <dbReference type="SAM" id="MobiDB-lite"/>
    </source>
</evidence>
<dbReference type="GeneID" id="17261558"/>
<dbReference type="RefSeq" id="XP_005768258.1">
    <property type="nucleotide sequence ID" value="XM_005768201.1"/>
</dbReference>
<dbReference type="eggNOG" id="ENOG502SC6E">
    <property type="taxonomic scope" value="Eukaryota"/>
</dbReference>
<dbReference type="GeneID" id="17261978"/>
<name>A0A0D3IX44_EMIH1</name>
<protein>
    <recommendedName>
        <fullName evidence="3">Adaptor protein ClpS core domain-containing protein</fullName>
    </recommendedName>
</protein>
<dbReference type="Pfam" id="PF02617">
    <property type="entry name" value="ClpS"/>
    <property type="match status" value="1"/>
</dbReference>
<evidence type="ECO:0000313" key="5">
    <source>
        <dbReference type="Proteomes" id="UP000013827"/>
    </source>
</evidence>
<dbReference type="HOGENOM" id="CLU_1681217_0_0_1"/>
<dbReference type="EnsemblProtists" id="EOD15829">
    <property type="protein sequence ID" value="EOD15829"/>
    <property type="gene ID" value="EMIHUDRAFT_245546"/>
</dbReference>
<dbReference type="SUPFAM" id="SSF54736">
    <property type="entry name" value="ClpS-like"/>
    <property type="match status" value="1"/>
</dbReference>
<evidence type="ECO:0000256" key="2">
    <source>
        <dbReference type="SAM" id="SignalP"/>
    </source>
</evidence>
<feature type="compositionally biased region" description="Gly residues" evidence="1">
    <location>
        <begin position="53"/>
        <end position="63"/>
    </location>
</feature>
<reference evidence="4" key="2">
    <citation type="submission" date="2024-10" db="UniProtKB">
        <authorList>
            <consortium name="EnsemblProtists"/>
        </authorList>
    </citation>
    <scope>IDENTIFICATION</scope>
</reference>
<dbReference type="InterPro" id="IPR003769">
    <property type="entry name" value="ClpS_core"/>
</dbReference>
<organism evidence="4 5">
    <name type="scientific">Emiliania huxleyi (strain CCMP1516)</name>
    <dbReference type="NCBI Taxonomy" id="280463"/>
    <lineage>
        <taxon>Eukaryota</taxon>
        <taxon>Haptista</taxon>
        <taxon>Haptophyta</taxon>
        <taxon>Prymnesiophyceae</taxon>
        <taxon>Isochrysidales</taxon>
        <taxon>Noelaerhabdaceae</taxon>
        <taxon>Emiliania</taxon>
    </lineage>
</organism>
<dbReference type="Proteomes" id="UP000013827">
    <property type="component" value="Unassembled WGS sequence"/>
</dbReference>